<dbReference type="Proteomes" id="UP000078397">
    <property type="component" value="Unassembled WGS sequence"/>
</dbReference>
<dbReference type="AlphaFoldDB" id="A0A179EZQ4"/>
<feature type="compositionally biased region" description="Polar residues" evidence="1">
    <location>
        <begin position="135"/>
        <end position="144"/>
    </location>
</feature>
<accession>A0A179EZQ4</accession>
<name>A0A179EZQ4_METCM</name>
<feature type="compositionally biased region" description="Basic and acidic residues" evidence="1">
    <location>
        <begin position="11"/>
        <end position="20"/>
    </location>
</feature>
<gene>
    <name evidence="2" type="ORF">VFPPC_10901</name>
</gene>
<feature type="compositionally biased region" description="Polar residues" evidence="1">
    <location>
        <begin position="26"/>
        <end position="35"/>
    </location>
</feature>
<dbReference type="GeneID" id="28853191"/>
<feature type="region of interest" description="Disordered" evidence="1">
    <location>
        <begin position="1"/>
        <end position="144"/>
    </location>
</feature>
<feature type="compositionally biased region" description="Polar residues" evidence="1">
    <location>
        <begin position="163"/>
        <end position="172"/>
    </location>
</feature>
<sequence>MIRSASTQVSRAEHTNRALDPEDSVDGNQQQSSRDGSPFTVYPSSSSGQRQEENRRATINVDNIASQLDAPGDNLQSQLYGHRTPGSGYNLRPSPVKRQYGGEGLVIRKDTSSLPPGKRRKPEGCASPRQHSVHQKTGLSQDQIDVLTKQNKSIRDGSPFTRRPTQPTNTSFEGLPIENAILKCVREDGLATFQLQLTWTASSRTGNAQYQPRAKRGLPFSTLREHSLKAGKGSFKHHAETDASVCQMDSLLVRWISIEMYFKVLWSVMYSP</sequence>
<feature type="region of interest" description="Disordered" evidence="1">
    <location>
        <begin position="153"/>
        <end position="172"/>
    </location>
</feature>
<keyword evidence="3" id="KW-1185">Reference proteome</keyword>
<comment type="caution">
    <text evidence="2">The sequence shown here is derived from an EMBL/GenBank/DDBJ whole genome shotgun (WGS) entry which is preliminary data.</text>
</comment>
<reference evidence="2 3" key="1">
    <citation type="journal article" date="2016" name="PLoS Pathog.">
        <title>Biosynthesis of antibiotic leucinostatins in bio-control fungus Purpureocillium lilacinum and their inhibition on phytophthora revealed by genome mining.</title>
        <authorList>
            <person name="Wang G."/>
            <person name="Liu Z."/>
            <person name="Lin R."/>
            <person name="Li E."/>
            <person name="Mao Z."/>
            <person name="Ling J."/>
            <person name="Yang Y."/>
            <person name="Yin W.B."/>
            <person name="Xie B."/>
        </authorList>
    </citation>
    <scope>NUCLEOTIDE SEQUENCE [LARGE SCALE GENOMIC DNA]</scope>
    <source>
        <strain evidence="2">170</strain>
    </source>
</reference>
<proteinExistence type="predicted"/>
<dbReference type="RefSeq" id="XP_018136785.1">
    <property type="nucleotide sequence ID" value="XM_018289197.1"/>
</dbReference>
<organism evidence="2 3">
    <name type="scientific">Pochonia chlamydosporia 170</name>
    <dbReference type="NCBI Taxonomy" id="1380566"/>
    <lineage>
        <taxon>Eukaryota</taxon>
        <taxon>Fungi</taxon>
        <taxon>Dikarya</taxon>
        <taxon>Ascomycota</taxon>
        <taxon>Pezizomycotina</taxon>
        <taxon>Sordariomycetes</taxon>
        <taxon>Hypocreomycetidae</taxon>
        <taxon>Hypocreales</taxon>
        <taxon>Clavicipitaceae</taxon>
        <taxon>Pochonia</taxon>
    </lineage>
</organism>
<protein>
    <submittedName>
        <fullName evidence="2">Uncharacterized protein</fullName>
    </submittedName>
</protein>
<evidence type="ECO:0000313" key="3">
    <source>
        <dbReference type="Proteomes" id="UP000078397"/>
    </source>
</evidence>
<dbReference type="EMBL" id="LSBJ02000014">
    <property type="protein sequence ID" value="OAQ58666.1"/>
    <property type="molecule type" value="Genomic_DNA"/>
</dbReference>
<evidence type="ECO:0000256" key="1">
    <source>
        <dbReference type="SAM" id="MobiDB-lite"/>
    </source>
</evidence>
<dbReference type="OrthoDB" id="5095449at2759"/>
<dbReference type="KEGG" id="pchm:VFPPC_10901"/>
<feature type="compositionally biased region" description="Polar residues" evidence="1">
    <location>
        <begin position="1"/>
        <end position="10"/>
    </location>
</feature>
<dbReference type="STRING" id="1380566.A0A179EZQ4"/>
<evidence type="ECO:0000313" key="2">
    <source>
        <dbReference type="EMBL" id="OAQ58666.1"/>
    </source>
</evidence>